<proteinExistence type="predicted"/>
<reference evidence="1 2" key="1">
    <citation type="journal article" date="2018" name="Nat. Ecol. Evol.">
        <title>Pezizomycetes genomes reveal the molecular basis of ectomycorrhizal truffle lifestyle.</title>
        <authorList>
            <person name="Murat C."/>
            <person name="Payen T."/>
            <person name="Noel B."/>
            <person name="Kuo A."/>
            <person name="Morin E."/>
            <person name="Chen J."/>
            <person name="Kohler A."/>
            <person name="Krizsan K."/>
            <person name="Balestrini R."/>
            <person name="Da Silva C."/>
            <person name="Montanini B."/>
            <person name="Hainaut M."/>
            <person name="Levati E."/>
            <person name="Barry K.W."/>
            <person name="Belfiori B."/>
            <person name="Cichocki N."/>
            <person name="Clum A."/>
            <person name="Dockter R.B."/>
            <person name="Fauchery L."/>
            <person name="Guy J."/>
            <person name="Iotti M."/>
            <person name="Le Tacon F."/>
            <person name="Lindquist E.A."/>
            <person name="Lipzen A."/>
            <person name="Malagnac F."/>
            <person name="Mello A."/>
            <person name="Molinier V."/>
            <person name="Miyauchi S."/>
            <person name="Poulain J."/>
            <person name="Riccioni C."/>
            <person name="Rubini A."/>
            <person name="Sitrit Y."/>
            <person name="Splivallo R."/>
            <person name="Traeger S."/>
            <person name="Wang M."/>
            <person name="Zifcakova L."/>
            <person name="Wipf D."/>
            <person name="Zambonelli A."/>
            <person name="Paolocci F."/>
            <person name="Nowrousian M."/>
            <person name="Ottonello S."/>
            <person name="Baldrian P."/>
            <person name="Spatafora J.W."/>
            <person name="Henrissat B."/>
            <person name="Nagy L.G."/>
            <person name="Aury J.M."/>
            <person name="Wincker P."/>
            <person name="Grigoriev I.V."/>
            <person name="Bonfante P."/>
            <person name="Martin F.M."/>
        </authorList>
    </citation>
    <scope>NUCLEOTIDE SEQUENCE [LARGE SCALE GENOMIC DNA]</scope>
    <source>
        <strain evidence="1 2">RN42</strain>
    </source>
</reference>
<gene>
    <name evidence="1" type="ORF">BJ508DRAFT_309380</name>
</gene>
<dbReference type="EMBL" id="ML119713">
    <property type="protein sequence ID" value="RPA78263.1"/>
    <property type="molecule type" value="Genomic_DNA"/>
</dbReference>
<keyword evidence="2" id="KW-1185">Reference proteome</keyword>
<name>A0A3N4HWL9_ASCIM</name>
<evidence type="ECO:0000313" key="2">
    <source>
        <dbReference type="Proteomes" id="UP000275078"/>
    </source>
</evidence>
<evidence type="ECO:0000313" key="1">
    <source>
        <dbReference type="EMBL" id="RPA78263.1"/>
    </source>
</evidence>
<dbReference type="Proteomes" id="UP000275078">
    <property type="component" value="Unassembled WGS sequence"/>
</dbReference>
<organism evidence="1 2">
    <name type="scientific">Ascobolus immersus RN42</name>
    <dbReference type="NCBI Taxonomy" id="1160509"/>
    <lineage>
        <taxon>Eukaryota</taxon>
        <taxon>Fungi</taxon>
        <taxon>Dikarya</taxon>
        <taxon>Ascomycota</taxon>
        <taxon>Pezizomycotina</taxon>
        <taxon>Pezizomycetes</taxon>
        <taxon>Pezizales</taxon>
        <taxon>Ascobolaceae</taxon>
        <taxon>Ascobolus</taxon>
    </lineage>
</organism>
<dbReference type="AlphaFoldDB" id="A0A3N4HWL9"/>
<protein>
    <submittedName>
        <fullName evidence="1">Uncharacterized protein</fullName>
    </submittedName>
</protein>
<sequence length="337" mass="37870">MARRCELPERDPCSDFDNAKTKLKKISLYISALKRQDGYTTKELQLAPKLEEKRDMLQARLERITGEYIVVTAKCREDVDNSEIRHSVNTITQAQFQKLGETCASLLSQHRVIGQDLQGLLKDCTETAEKAKADITRRNKSLVERFSKVDLDEISRRSAGIWNTFDQIKGASKELHSTKYCSPTLLADLGTSSLFELSKSVGAVAARGHENLKLLESCRVILEEQKQKYIEHGELDLNTMLSRDLEEIFISARRALESWEEGLTLLERFAVPFLLECEKVLNRVEEFKAMGKSGKGTVETLTKVDAGELMIRASGFLGKPMSEVSGDSDLSASDERS</sequence>
<accession>A0A3N4HWL9</accession>